<evidence type="ECO:0000313" key="1">
    <source>
        <dbReference type="EMBL" id="KAJ2973135.1"/>
    </source>
</evidence>
<keyword evidence="2" id="KW-1185">Reference proteome</keyword>
<gene>
    <name evidence="1" type="ORF">NUW58_g9015</name>
</gene>
<reference evidence="1" key="1">
    <citation type="submission" date="2022-10" db="EMBL/GenBank/DDBJ databases">
        <title>Genome Sequence of Xylaria curta.</title>
        <authorList>
            <person name="Buettner E."/>
        </authorList>
    </citation>
    <scope>NUCLEOTIDE SEQUENCE</scope>
    <source>
        <strain evidence="1">Babe10</strain>
    </source>
</reference>
<proteinExistence type="predicted"/>
<comment type="caution">
    <text evidence="1">The sequence shown here is derived from an EMBL/GenBank/DDBJ whole genome shotgun (WGS) entry which is preliminary data.</text>
</comment>
<accession>A0ACC1N225</accession>
<dbReference type="EMBL" id="JAPDGR010003014">
    <property type="protein sequence ID" value="KAJ2973135.1"/>
    <property type="molecule type" value="Genomic_DNA"/>
</dbReference>
<dbReference type="Proteomes" id="UP001143856">
    <property type="component" value="Unassembled WGS sequence"/>
</dbReference>
<name>A0ACC1N225_9PEZI</name>
<evidence type="ECO:0000313" key="2">
    <source>
        <dbReference type="Proteomes" id="UP001143856"/>
    </source>
</evidence>
<sequence length="349" mass="39001">MKGTTVVTFPSLDKVVKTDAFPTAIWKFEPHREGLLPVAAGRGGPFKIHWEVHGDGPVKLIFINGLAVVKSSWQRQTMHFGHIHGDQYSVLILDNRGMGLSDRPLMRYSTSAMAADVLEVLDHLSWTEERQLHLCGISMIAQEIAYAVPHRIASLNLICTAAAIENTTSFSENMVNRITMLLPKSLDRTIAYTAANLFPAEWLAQPDDAILPNETMPRCREPAGGWPYGRFGSNYARFAAQEVTKQRDRKGFTRPGFLLQVIAAAWHHKSAAQLREIGDRVGRERILMIHGTIDKVISVPHGRKLIEYLQPGKSIVVDGMGHAPIMERTQWFNELLTEMCATGERLSGR</sequence>
<organism evidence="1 2">
    <name type="scientific">Xylaria curta</name>
    <dbReference type="NCBI Taxonomy" id="42375"/>
    <lineage>
        <taxon>Eukaryota</taxon>
        <taxon>Fungi</taxon>
        <taxon>Dikarya</taxon>
        <taxon>Ascomycota</taxon>
        <taxon>Pezizomycotina</taxon>
        <taxon>Sordariomycetes</taxon>
        <taxon>Xylariomycetidae</taxon>
        <taxon>Xylariales</taxon>
        <taxon>Xylariaceae</taxon>
        <taxon>Xylaria</taxon>
    </lineage>
</organism>
<protein>
    <submittedName>
        <fullName evidence="1">Uncharacterized protein</fullName>
    </submittedName>
</protein>